<dbReference type="EC" id="2.7.1.33" evidence="6 16"/>
<feature type="binding site" evidence="16">
    <location>
        <position position="121"/>
    </location>
    <ligand>
        <name>ATP</name>
        <dbReference type="ChEBI" id="CHEBI:30616"/>
    </ligand>
</feature>
<evidence type="ECO:0000313" key="18">
    <source>
        <dbReference type="Proteomes" id="UP000634206"/>
    </source>
</evidence>
<name>A0AAE2SDF9_9BACT</name>
<evidence type="ECO:0000256" key="16">
    <source>
        <dbReference type="HAMAP-Rule" id="MF_01274"/>
    </source>
</evidence>
<dbReference type="HAMAP" id="MF_01274">
    <property type="entry name" value="Pantothen_kinase_3"/>
    <property type="match status" value="1"/>
</dbReference>
<keyword evidence="7 16" id="KW-0963">Cytoplasm</keyword>
<evidence type="ECO:0000256" key="6">
    <source>
        <dbReference type="ARBA" id="ARBA00012102"/>
    </source>
</evidence>
<reference evidence="17" key="1">
    <citation type="submission" date="2021-01" db="EMBL/GenBank/DDBJ databases">
        <title>Modified the classification status of verrucomicrobia.</title>
        <authorList>
            <person name="Feng X."/>
        </authorList>
    </citation>
    <scope>NUCLEOTIDE SEQUENCE</scope>
    <source>
        <strain evidence="17">5K15</strain>
    </source>
</reference>
<keyword evidence="11 16" id="KW-0067">ATP-binding</keyword>
<evidence type="ECO:0000256" key="7">
    <source>
        <dbReference type="ARBA" id="ARBA00022490"/>
    </source>
</evidence>
<dbReference type="PANTHER" id="PTHR34265:SF1">
    <property type="entry name" value="TYPE III PANTOTHENATE KINASE"/>
    <property type="match status" value="1"/>
</dbReference>
<comment type="caution">
    <text evidence="17">The sequence shown here is derived from an EMBL/GenBank/DDBJ whole genome shotgun (WGS) entry which is preliminary data.</text>
</comment>
<sequence length="247" mass="26057">MRLLLIDNSNTRTKFTLSSADALGDWSAVIPTCDISESSLASTLASCDWDASLISSVVPAKAAVLEQFLAGKPCHSLSHRSRLPIGIDYPSPQQIGADRLANAAAAHVMFGSPAIVLDFGTAVTFDVLGLDDAQQPVYQGGVIAPGLASMTEGLARRTALLPHIELEEPTQAIGKSTEQAMLAGAVFGYRGLVREIIQQIQAELPGEANIIATGGDATLITRGLPEIHQHCPQLTLEGLRLIANLNL</sequence>
<evidence type="ECO:0000256" key="12">
    <source>
        <dbReference type="ARBA" id="ARBA00022958"/>
    </source>
</evidence>
<keyword evidence="9 16" id="KW-0547">Nucleotide-binding</keyword>
<dbReference type="EMBL" id="JAENIG010000012">
    <property type="protein sequence ID" value="MBK1856338.1"/>
    <property type="molecule type" value="Genomic_DNA"/>
</dbReference>
<comment type="subunit">
    <text evidence="5 16">Homodimer.</text>
</comment>
<keyword evidence="8 16" id="KW-0808">Transferase</keyword>
<comment type="catalytic activity">
    <reaction evidence="1 16">
        <text>(R)-pantothenate + ATP = (R)-4'-phosphopantothenate + ADP + H(+)</text>
        <dbReference type="Rhea" id="RHEA:16373"/>
        <dbReference type="ChEBI" id="CHEBI:10986"/>
        <dbReference type="ChEBI" id="CHEBI:15378"/>
        <dbReference type="ChEBI" id="CHEBI:29032"/>
        <dbReference type="ChEBI" id="CHEBI:30616"/>
        <dbReference type="ChEBI" id="CHEBI:456216"/>
        <dbReference type="EC" id="2.7.1.33"/>
    </reaction>
</comment>
<comment type="pathway">
    <text evidence="4 16">Cofactor biosynthesis; coenzyme A biosynthesis; CoA from (R)-pantothenate: step 1/5.</text>
</comment>
<evidence type="ECO:0000256" key="9">
    <source>
        <dbReference type="ARBA" id="ARBA00022741"/>
    </source>
</evidence>
<keyword evidence="16" id="KW-0479">Metal-binding</keyword>
<dbReference type="SUPFAM" id="SSF53067">
    <property type="entry name" value="Actin-like ATPase domain"/>
    <property type="match status" value="2"/>
</dbReference>
<evidence type="ECO:0000256" key="10">
    <source>
        <dbReference type="ARBA" id="ARBA00022777"/>
    </source>
</evidence>
<dbReference type="AlphaFoldDB" id="A0AAE2SDF9"/>
<feature type="binding site" evidence="16">
    <location>
        <position position="177"/>
    </location>
    <ligand>
        <name>substrate</name>
    </ligand>
</feature>
<feature type="binding site" evidence="16">
    <location>
        <position position="118"/>
    </location>
    <ligand>
        <name>K(+)</name>
        <dbReference type="ChEBI" id="CHEBI:29103"/>
    </ligand>
</feature>
<comment type="similarity">
    <text evidence="14 16">Belongs to the type III pantothenate kinase family.</text>
</comment>
<keyword evidence="10 16" id="KW-0418">Kinase</keyword>
<evidence type="ECO:0000256" key="5">
    <source>
        <dbReference type="ARBA" id="ARBA00011738"/>
    </source>
</evidence>
<evidence type="ECO:0000256" key="11">
    <source>
        <dbReference type="ARBA" id="ARBA00022840"/>
    </source>
</evidence>
<dbReference type="InterPro" id="IPR004619">
    <property type="entry name" value="Type_III_PanK"/>
</dbReference>
<evidence type="ECO:0000256" key="14">
    <source>
        <dbReference type="ARBA" id="ARBA00038036"/>
    </source>
</evidence>
<dbReference type="PANTHER" id="PTHR34265">
    <property type="entry name" value="TYPE III PANTOTHENATE KINASE"/>
    <property type="match status" value="1"/>
</dbReference>
<gene>
    <name evidence="16" type="primary">coaX</name>
    <name evidence="17" type="ORF">JIN83_15300</name>
</gene>
<proteinExistence type="inferred from homology"/>
<comment type="cofactor">
    <cofactor evidence="2">
        <name>K(+)</name>
        <dbReference type="ChEBI" id="CHEBI:29103"/>
    </cofactor>
</comment>
<keyword evidence="18" id="KW-1185">Reference proteome</keyword>
<evidence type="ECO:0000256" key="13">
    <source>
        <dbReference type="ARBA" id="ARBA00022993"/>
    </source>
</evidence>
<evidence type="ECO:0000256" key="15">
    <source>
        <dbReference type="ARBA" id="ARBA00040883"/>
    </source>
</evidence>
<dbReference type="InterPro" id="IPR043129">
    <property type="entry name" value="ATPase_NBD"/>
</dbReference>
<dbReference type="GO" id="GO:0015937">
    <property type="term" value="P:coenzyme A biosynthetic process"/>
    <property type="evidence" value="ECO:0007669"/>
    <property type="project" value="UniProtKB-UniRule"/>
</dbReference>
<feature type="active site" description="Proton acceptor" evidence="16">
    <location>
        <position position="98"/>
    </location>
</feature>
<comment type="cofactor">
    <cofactor evidence="16">
        <name>NH4(+)</name>
        <dbReference type="ChEBI" id="CHEBI:28938"/>
    </cofactor>
    <cofactor evidence="16">
        <name>K(+)</name>
        <dbReference type="ChEBI" id="CHEBI:29103"/>
    </cofactor>
    <text evidence="16">A monovalent cation. Ammonium or potassium.</text>
</comment>
<dbReference type="Proteomes" id="UP000634206">
    <property type="component" value="Unassembled WGS sequence"/>
</dbReference>
<dbReference type="GO" id="GO:0004594">
    <property type="term" value="F:pantothenate kinase activity"/>
    <property type="evidence" value="ECO:0007669"/>
    <property type="project" value="UniProtKB-UniRule"/>
</dbReference>
<keyword evidence="13 16" id="KW-0173">Coenzyme A biosynthesis</keyword>
<accession>A0AAE2SDF9</accession>
<feature type="binding site" evidence="16">
    <location>
        <position position="89"/>
    </location>
    <ligand>
        <name>substrate</name>
    </ligand>
</feature>
<dbReference type="Gene3D" id="3.30.420.40">
    <property type="match status" value="2"/>
</dbReference>
<evidence type="ECO:0000256" key="1">
    <source>
        <dbReference type="ARBA" id="ARBA00001206"/>
    </source>
</evidence>
<dbReference type="NCBIfam" id="TIGR00671">
    <property type="entry name" value="baf"/>
    <property type="match status" value="1"/>
</dbReference>
<dbReference type="CDD" id="cd24015">
    <property type="entry name" value="ASKHA_NBD_PanK-III"/>
    <property type="match status" value="1"/>
</dbReference>
<evidence type="ECO:0000256" key="4">
    <source>
        <dbReference type="ARBA" id="ARBA00005225"/>
    </source>
</evidence>
<keyword evidence="12 16" id="KW-0630">Potassium</keyword>
<evidence type="ECO:0000256" key="8">
    <source>
        <dbReference type="ARBA" id="ARBA00022679"/>
    </source>
</evidence>
<feature type="binding site" evidence="16">
    <location>
        <begin position="96"/>
        <end position="99"/>
    </location>
    <ligand>
        <name>substrate</name>
    </ligand>
</feature>
<dbReference type="GO" id="GO:0005737">
    <property type="term" value="C:cytoplasm"/>
    <property type="evidence" value="ECO:0007669"/>
    <property type="project" value="UniProtKB-SubCell"/>
</dbReference>
<evidence type="ECO:0000256" key="3">
    <source>
        <dbReference type="ARBA" id="ARBA00004496"/>
    </source>
</evidence>
<feature type="binding site" evidence="16">
    <location>
        <begin position="7"/>
        <end position="14"/>
    </location>
    <ligand>
        <name>ATP</name>
        <dbReference type="ChEBI" id="CHEBI:30616"/>
    </ligand>
</feature>
<comment type="subcellular location">
    <subcellularLocation>
        <location evidence="3 16">Cytoplasm</location>
    </subcellularLocation>
</comment>
<evidence type="ECO:0000256" key="2">
    <source>
        <dbReference type="ARBA" id="ARBA00001958"/>
    </source>
</evidence>
<dbReference type="GO" id="GO:0005524">
    <property type="term" value="F:ATP binding"/>
    <property type="evidence" value="ECO:0007669"/>
    <property type="project" value="UniProtKB-UniRule"/>
</dbReference>
<dbReference type="GO" id="GO:0046872">
    <property type="term" value="F:metal ion binding"/>
    <property type="evidence" value="ECO:0007669"/>
    <property type="project" value="UniProtKB-KW"/>
</dbReference>
<organism evidence="17 18">
    <name type="scientific">Oceaniferula flava</name>
    <dbReference type="NCBI Taxonomy" id="2800421"/>
    <lineage>
        <taxon>Bacteria</taxon>
        <taxon>Pseudomonadati</taxon>
        <taxon>Verrucomicrobiota</taxon>
        <taxon>Verrucomicrobiia</taxon>
        <taxon>Verrucomicrobiales</taxon>
        <taxon>Verrucomicrobiaceae</taxon>
        <taxon>Oceaniferula</taxon>
    </lineage>
</organism>
<protein>
    <recommendedName>
        <fullName evidence="15 16">Type III pantothenate kinase</fullName>
        <ecNumber evidence="6 16">2.7.1.33</ecNumber>
    </recommendedName>
    <alternativeName>
        <fullName evidence="16">PanK-III</fullName>
    </alternativeName>
    <alternativeName>
        <fullName evidence="16">Pantothenic acid kinase</fullName>
    </alternativeName>
</protein>
<dbReference type="Pfam" id="PF03309">
    <property type="entry name" value="Pan_kinase"/>
    <property type="match status" value="1"/>
</dbReference>
<dbReference type="RefSeq" id="WP_309490960.1">
    <property type="nucleotide sequence ID" value="NZ_JAENIG010000012.1"/>
</dbReference>
<comment type="function">
    <text evidence="16">Catalyzes the phosphorylation of pantothenate (Pan), the first step in CoA biosynthesis.</text>
</comment>
<evidence type="ECO:0000313" key="17">
    <source>
        <dbReference type="EMBL" id="MBK1856338.1"/>
    </source>
</evidence>